<dbReference type="GO" id="GO:0008053">
    <property type="term" value="P:mitochondrial fusion"/>
    <property type="evidence" value="ECO:0007669"/>
    <property type="project" value="TreeGrafter"/>
</dbReference>
<dbReference type="SUPFAM" id="SSF52540">
    <property type="entry name" value="P-loop containing nucleoside triphosphate hydrolases"/>
    <property type="match status" value="1"/>
</dbReference>
<keyword evidence="5" id="KW-0342">GTP-binding</keyword>
<dbReference type="GO" id="GO:0005741">
    <property type="term" value="C:mitochondrial outer membrane"/>
    <property type="evidence" value="ECO:0007669"/>
    <property type="project" value="TreeGrafter"/>
</dbReference>
<dbReference type="AlphaFoldDB" id="A0A4P9YT43"/>
<organism evidence="8 9">
    <name type="scientific">Rozella allomycis (strain CSF55)</name>
    <dbReference type="NCBI Taxonomy" id="988480"/>
    <lineage>
        <taxon>Eukaryota</taxon>
        <taxon>Fungi</taxon>
        <taxon>Fungi incertae sedis</taxon>
        <taxon>Cryptomycota</taxon>
        <taxon>Cryptomycota incertae sedis</taxon>
        <taxon>Rozella</taxon>
    </lineage>
</organism>
<dbReference type="GO" id="GO:0005525">
    <property type="term" value="F:GTP binding"/>
    <property type="evidence" value="ECO:0007669"/>
    <property type="project" value="UniProtKB-KW"/>
</dbReference>
<dbReference type="Gene3D" id="3.40.50.300">
    <property type="entry name" value="P-loop containing nucleotide triphosphate hydrolases"/>
    <property type="match status" value="1"/>
</dbReference>
<dbReference type="Pfam" id="PF00350">
    <property type="entry name" value="Dynamin_N"/>
    <property type="match status" value="1"/>
</dbReference>
<sequence length="699" mass="79769">MWSFVRTLFTSTLDKVGEYIEKNQESLTVRFGDITPAPPSPRKCYDDTIPVRMIDVNKDDGVGSEDEEIYYSRRVIDLEKPTNLVSFSQKQEYLVKCVDATANLARRMEEYNKKRWVIAYPNDKNIVDLKGGVYDEENLILESLESVSIGNLLDLKFSEAIGHLVRLKGRVMDHTSKILVTGDVNSGKSTLINAMLQRELLPIDQQPNTNAFCEIVSAKLNDDKEELHANIEGENKLFEIEEAQEILEKDDIENAKIYARDLFLHNEAFDITLIDSPGLNIDSLNTMSLVAKQDDIDIVVFVVNAANHLTLSARDFLKIVSKEKLYIFIVVNKFDEIKNKEKCKQKILKQIQDILPQTFQTENLIHFISAKEALIQRNFEMNRLISGLQEFTLEKRTISKLSPAKTYATHVLSDIRILAEFNQQRTLKDANKLTSLISQETSVFEAMKKGIVEFDEYTNKITEQVSTMVETKTNESFNKFLGNLESYLNEIPCYAQDSIHYLNSVASSRLKNCHQFSLNLVSENINKLHHKLAQGFQHPIPKVQSFQNFPPFLVDEESVHVKYSFGDTLSALASFENYTSIASFLSFGASVAASSYRMAFLMNFKSSKTIIFAATGVFIYKSSDTNNHQKLVLAHYASRCVKFAAWEMHKFYNTEIINAKAELDEKLKQLKYTKESLEVFNQISQDADDISFVLSQVQL</sequence>
<evidence type="ECO:0000313" key="9">
    <source>
        <dbReference type="Proteomes" id="UP000281549"/>
    </source>
</evidence>
<protein>
    <submittedName>
        <fullName evidence="8">P-loop containing nucleoside triphosphate hydrolase protein</fullName>
    </submittedName>
</protein>
<evidence type="ECO:0000256" key="1">
    <source>
        <dbReference type="ARBA" id="ARBA00004370"/>
    </source>
</evidence>
<name>A0A4P9YT43_ROZAC</name>
<evidence type="ECO:0000256" key="4">
    <source>
        <dbReference type="ARBA" id="ARBA00023054"/>
    </source>
</evidence>
<evidence type="ECO:0000313" key="8">
    <source>
        <dbReference type="EMBL" id="RKP21960.1"/>
    </source>
</evidence>
<proteinExistence type="predicted"/>
<dbReference type="PANTHER" id="PTHR10465:SF0">
    <property type="entry name" value="SARCALUMENIN"/>
    <property type="match status" value="1"/>
</dbReference>
<dbReference type="PANTHER" id="PTHR10465">
    <property type="entry name" value="TRANSMEMBRANE GTPASE FZO1"/>
    <property type="match status" value="1"/>
</dbReference>
<evidence type="ECO:0000256" key="5">
    <source>
        <dbReference type="ARBA" id="ARBA00023134"/>
    </source>
</evidence>
<reference evidence="9" key="1">
    <citation type="journal article" date="2018" name="Nat. Microbiol.">
        <title>Leveraging single-cell genomics to expand the fungal tree of life.</title>
        <authorList>
            <person name="Ahrendt S.R."/>
            <person name="Quandt C.A."/>
            <person name="Ciobanu D."/>
            <person name="Clum A."/>
            <person name="Salamov A."/>
            <person name="Andreopoulos B."/>
            <person name="Cheng J.F."/>
            <person name="Woyke T."/>
            <person name="Pelin A."/>
            <person name="Henrissat B."/>
            <person name="Reynolds N.K."/>
            <person name="Benny G.L."/>
            <person name="Smith M.E."/>
            <person name="James T.Y."/>
            <person name="Grigoriev I.V."/>
        </authorList>
    </citation>
    <scope>NUCLEOTIDE SEQUENCE [LARGE SCALE GENOMIC DNA]</scope>
    <source>
        <strain evidence="9">CSF55</strain>
    </source>
</reference>
<gene>
    <name evidence="8" type="ORF">ROZALSC1DRAFT_26644</name>
</gene>
<keyword evidence="3 8" id="KW-0378">Hydrolase</keyword>
<dbReference type="InterPro" id="IPR027417">
    <property type="entry name" value="P-loop_NTPase"/>
</dbReference>
<dbReference type="InterPro" id="IPR027094">
    <property type="entry name" value="Mitofusin_fam"/>
</dbReference>
<dbReference type="InterPro" id="IPR030381">
    <property type="entry name" value="G_DYNAMIN_dom"/>
</dbReference>
<comment type="subcellular location">
    <subcellularLocation>
        <location evidence="1">Membrane</location>
    </subcellularLocation>
</comment>
<feature type="domain" description="Dynamin-type G" evidence="7">
    <location>
        <begin position="172"/>
        <end position="421"/>
    </location>
</feature>
<keyword evidence="6" id="KW-0472">Membrane</keyword>
<dbReference type="InterPro" id="IPR045063">
    <property type="entry name" value="Dynamin_N"/>
</dbReference>
<dbReference type="EMBL" id="ML004917">
    <property type="protein sequence ID" value="RKP21960.1"/>
    <property type="molecule type" value="Genomic_DNA"/>
</dbReference>
<evidence type="ECO:0000256" key="2">
    <source>
        <dbReference type="ARBA" id="ARBA00022741"/>
    </source>
</evidence>
<dbReference type="GO" id="GO:0003924">
    <property type="term" value="F:GTPase activity"/>
    <property type="evidence" value="ECO:0007669"/>
    <property type="project" value="InterPro"/>
</dbReference>
<evidence type="ECO:0000259" key="7">
    <source>
        <dbReference type="PROSITE" id="PS51718"/>
    </source>
</evidence>
<keyword evidence="4" id="KW-0175">Coiled coil</keyword>
<dbReference type="PROSITE" id="PS51718">
    <property type="entry name" value="G_DYNAMIN_2"/>
    <property type="match status" value="1"/>
</dbReference>
<dbReference type="Proteomes" id="UP000281549">
    <property type="component" value="Unassembled WGS sequence"/>
</dbReference>
<evidence type="ECO:0000256" key="3">
    <source>
        <dbReference type="ARBA" id="ARBA00022801"/>
    </source>
</evidence>
<dbReference type="GO" id="GO:0051646">
    <property type="term" value="P:mitochondrion localization"/>
    <property type="evidence" value="ECO:0007669"/>
    <property type="project" value="TreeGrafter"/>
</dbReference>
<accession>A0A4P9YT43</accession>
<evidence type="ECO:0000256" key="6">
    <source>
        <dbReference type="ARBA" id="ARBA00023136"/>
    </source>
</evidence>
<keyword evidence="2" id="KW-0547">Nucleotide-binding</keyword>